<feature type="coiled-coil region" evidence="1">
    <location>
        <begin position="33"/>
        <end position="77"/>
    </location>
</feature>
<keyword evidence="3" id="KW-1185">Reference proteome</keyword>
<feature type="non-terminal residue" evidence="2">
    <location>
        <position position="1"/>
    </location>
</feature>
<proteinExistence type="predicted"/>
<evidence type="ECO:0000256" key="1">
    <source>
        <dbReference type="SAM" id="Coils"/>
    </source>
</evidence>
<feature type="non-terminal residue" evidence="2">
    <location>
        <position position="80"/>
    </location>
</feature>
<keyword evidence="1" id="KW-0175">Coiled coil</keyword>
<gene>
    <name evidence="2" type="ORF">MHBO_005033</name>
</gene>
<dbReference type="Proteomes" id="UP001439008">
    <property type="component" value="Unassembled WGS sequence"/>
</dbReference>
<organism evidence="2 3">
    <name type="scientific">Bonamia ostreae</name>
    <dbReference type="NCBI Taxonomy" id="126728"/>
    <lineage>
        <taxon>Eukaryota</taxon>
        <taxon>Sar</taxon>
        <taxon>Rhizaria</taxon>
        <taxon>Endomyxa</taxon>
        <taxon>Ascetosporea</taxon>
        <taxon>Haplosporida</taxon>
        <taxon>Bonamia</taxon>
    </lineage>
</organism>
<dbReference type="EMBL" id="JBDODL010006296">
    <property type="protein sequence ID" value="MES1923459.1"/>
    <property type="molecule type" value="Genomic_DNA"/>
</dbReference>
<comment type="caution">
    <text evidence="2">The sequence shown here is derived from an EMBL/GenBank/DDBJ whole genome shotgun (WGS) entry which is preliminary data.</text>
</comment>
<evidence type="ECO:0000313" key="2">
    <source>
        <dbReference type="EMBL" id="MES1923459.1"/>
    </source>
</evidence>
<name>A0ABV2AVH6_9EUKA</name>
<accession>A0ABV2AVH6</accession>
<sequence length="80" mass="9054">LNTRIQAAKEAAATTAMQIGELLDDTKNLGTVKDSLERQLRDRESECKRLGDKLTEFEALRDELKEKMADMEESAAARER</sequence>
<evidence type="ECO:0008006" key="4">
    <source>
        <dbReference type="Google" id="ProtNLM"/>
    </source>
</evidence>
<reference evidence="2 3" key="1">
    <citation type="journal article" date="2024" name="BMC Biol.">
        <title>Comparative genomics of Ascetosporea gives new insight into the evolutionary basis for animal parasitism in Rhizaria.</title>
        <authorList>
            <person name="Hiltunen Thoren M."/>
            <person name="Onut-Brannstrom I."/>
            <person name="Alfjorden A."/>
            <person name="Peckova H."/>
            <person name="Swords F."/>
            <person name="Hooper C."/>
            <person name="Holzer A.S."/>
            <person name="Bass D."/>
            <person name="Burki F."/>
        </authorList>
    </citation>
    <scope>NUCLEOTIDE SEQUENCE [LARGE SCALE GENOMIC DNA]</scope>
    <source>
        <strain evidence="2">20-A016</strain>
    </source>
</reference>
<protein>
    <recommendedName>
        <fullName evidence="4">Myosin heavy chain</fullName>
    </recommendedName>
</protein>
<evidence type="ECO:0000313" key="3">
    <source>
        <dbReference type="Proteomes" id="UP001439008"/>
    </source>
</evidence>